<evidence type="ECO:0000313" key="2">
    <source>
        <dbReference type="Proteomes" id="UP000276215"/>
    </source>
</evidence>
<dbReference type="Proteomes" id="UP000276215">
    <property type="component" value="Unassembled WGS sequence"/>
</dbReference>
<keyword evidence="2" id="KW-1185">Reference proteome</keyword>
<sequence>MLLFCLASPQSSFYASQRNRRHPRPTLPFFFNRFFHFFILLLSPLLWRGNKFPQLDFEDSFLFFFLIFFHNQQNRLIRSF</sequence>
<protein>
    <submittedName>
        <fullName evidence="1">Uncharacterized protein</fullName>
    </submittedName>
</protein>
<gene>
    <name evidence="1" type="ORF">L873DRAFT_1168375</name>
</gene>
<dbReference type="AlphaFoldDB" id="A0A3N4K5F9"/>
<dbReference type="EMBL" id="ML120356">
    <property type="protein sequence ID" value="RPB04748.1"/>
    <property type="molecule type" value="Genomic_DNA"/>
</dbReference>
<name>A0A3N4K5F9_9PEZI</name>
<evidence type="ECO:0000313" key="1">
    <source>
        <dbReference type="EMBL" id="RPB04748.1"/>
    </source>
</evidence>
<accession>A0A3N4K5F9</accession>
<organism evidence="1 2">
    <name type="scientific">Choiromyces venosus 120613-1</name>
    <dbReference type="NCBI Taxonomy" id="1336337"/>
    <lineage>
        <taxon>Eukaryota</taxon>
        <taxon>Fungi</taxon>
        <taxon>Dikarya</taxon>
        <taxon>Ascomycota</taxon>
        <taxon>Pezizomycotina</taxon>
        <taxon>Pezizomycetes</taxon>
        <taxon>Pezizales</taxon>
        <taxon>Tuberaceae</taxon>
        <taxon>Choiromyces</taxon>
    </lineage>
</organism>
<reference evidence="1 2" key="1">
    <citation type="journal article" date="2018" name="Nat. Ecol. Evol.">
        <title>Pezizomycetes genomes reveal the molecular basis of ectomycorrhizal truffle lifestyle.</title>
        <authorList>
            <person name="Murat C."/>
            <person name="Payen T."/>
            <person name="Noel B."/>
            <person name="Kuo A."/>
            <person name="Morin E."/>
            <person name="Chen J."/>
            <person name="Kohler A."/>
            <person name="Krizsan K."/>
            <person name="Balestrini R."/>
            <person name="Da Silva C."/>
            <person name="Montanini B."/>
            <person name="Hainaut M."/>
            <person name="Levati E."/>
            <person name="Barry K.W."/>
            <person name="Belfiori B."/>
            <person name="Cichocki N."/>
            <person name="Clum A."/>
            <person name="Dockter R.B."/>
            <person name="Fauchery L."/>
            <person name="Guy J."/>
            <person name="Iotti M."/>
            <person name="Le Tacon F."/>
            <person name="Lindquist E.A."/>
            <person name="Lipzen A."/>
            <person name="Malagnac F."/>
            <person name="Mello A."/>
            <person name="Molinier V."/>
            <person name="Miyauchi S."/>
            <person name="Poulain J."/>
            <person name="Riccioni C."/>
            <person name="Rubini A."/>
            <person name="Sitrit Y."/>
            <person name="Splivallo R."/>
            <person name="Traeger S."/>
            <person name="Wang M."/>
            <person name="Zifcakova L."/>
            <person name="Wipf D."/>
            <person name="Zambonelli A."/>
            <person name="Paolocci F."/>
            <person name="Nowrousian M."/>
            <person name="Ottonello S."/>
            <person name="Baldrian P."/>
            <person name="Spatafora J.W."/>
            <person name="Henrissat B."/>
            <person name="Nagy L.G."/>
            <person name="Aury J.M."/>
            <person name="Wincker P."/>
            <person name="Grigoriev I.V."/>
            <person name="Bonfante P."/>
            <person name="Martin F.M."/>
        </authorList>
    </citation>
    <scope>NUCLEOTIDE SEQUENCE [LARGE SCALE GENOMIC DNA]</scope>
    <source>
        <strain evidence="1 2">120613-1</strain>
    </source>
</reference>
<proteinExistence type="predicted"/>